<comment type="caution">
    <text evidence="1">The sequence shown here is derived from an EMBL/GenBank/DDBJ whole genome shotgun (WGS) entry which is preliminary data.</text>
</comment>
<sequence length="293" mass="33574">MAQRSEERSRYGWSVTLHPNGDRYVLRNIGTRDARDVRFANHGSFVMIAFDRHSDESGPCIASGESRAFTAKYSFGQDDPEVVIEWTPEGETGRRVFTEVLPPAPNQMREIAEARQRQNAVDRAEHRQDVAETRRLLLELASAWANYVTDTSNVAAKMRVQALVAALPSNYAREIGYAVDVPRDFWGPGQWPFEDLVTDEAAKRLVAKDAVIIELIWNMLDVQIDPITRADESATWDQCYRIEEAVPAYAELVRRREEDDRELRASPNDLRQHAEARKMIMDAQRRLEAREND</sequence>
<evidence type="ECO:0000313" key="2">
    <source>
        <dbReference type="Proteomes" id="UP001611450"/>
    </source>
</evidence>
<keyword evidence="2" id="KW-1185">Reference proteome</keyword>
<dbReference type="RefSeq" id="WP_396948416.1">
    <property type="nucleotide sequence ID" value="NZ_JBIRXV010000009.1"/>
</dbReference>
<gene>
    <name evidence="1" type="ORF">ACH47G_31230</name>
</gene>
<protein>
    <submittedName>
        <fullName evidence="1">Uncharacterized protein</fullName>
    </submittedName>
</protein>
<organism evidence="1 2">
    <name type="scientific">Nocardia beijingensis</name>
    <dbReference type="NCBI Taxonomy" id="95162"/>
    <lineage>
        <taxon>Bacteria</taxon>
        <taxon>Bacillati</taxon>
        <taxon>Actinomycetota</taxon>
        <taxon>Actinomycetes</taxon>
        <taxon>Mycobacteriales</taxon>
        <taxon>Nocardiaceae</taxon>
        <taxon>Nocardia</taxon>
    </lineage>
</organism>
<name>A0ABW7WSH8_9NOCA</name>
<proteinExistence type="predicted"/>
<dbReference type="EMBL" id="JBIRXV010000009">
    <property type="protein sequence ID" value="MFI2324984.1"/>
    <property type="molecule type" value="Genomic_DNA"/>
</dbReference>
<evidence type="ECO:0000313" key="1">
    <source>
        <dbReference type="EMBL" id="MFI2324984.1"/>
    </source>
</evidence>
<reference evidence="1 2" key="1">
    <citation type="submission" date="2024-10" db="EMBL/GenBank/DDBJ databases">
        <title>The Natural Products Discovery Center: Release of the First 8490 Sequenced Strains for Exploring Actinobacteria Biosynthetic Diversity.</title>
        <authorList>
            <person name="Kalkreuter E."/>
            <person name="Kautsar S.A."/>
            <person name="Yang D."/>
            <person name="Bader C.D."/>
            <person name="Teijaro C.N."/>
            <person name="Fluegel L."/>
            <person name="Davis C.M."/>
            <person name="Simpson J.R."/>
            <person name="Lauterbach L."/>
            <person name="Steele A.D."/>
            <person name="Gui C."/>
            <person name="Meng S."/>
            <person name="Li G."/>
            <person name="Viehrig K."/>
            <person name="Ye F."/>
            <person name="Su P."/>
            <person name="Kiefer A.F."/>
            <person name="Nichols A."/>
            <person name="Cepeda A.J."/>
            <person name="Yan W."/>
            <person name="Fan B."/>
            <person name="Jiang Y."/>
            <person name="Adhikari A."/>
            <person name="Zheng C.-J."/>
            <person name="Schuster L."/>
            <person name="Cowan T.M."/>
            <person name="Smanski M.J."/>
            <person name="Chevrette M.G."/>
            <person name="De Carvalho L.P.S."/>
            <person name="Shen B."/>
        </authorList>
    </citation>
    <scope>NUCLEOTIDE SEQUENCE [LARGE SCALE GENOMIC DNA]</scope>
    <source>
        <strain evidence="1 2">NPDC019626</strain>
    </source>
</reference>
<accession>A0ABW7WSH8</accession>
<dbReference type="Proteomes" id="UP001611450">
    <property type="component" value="Unassembled WGS sequence"/>
</dbReference>